<dbReference type="OrthoDB" id="9778918at2"/>
<protein>
    <recommendedName>
        <fullName evidence="4">Type I-C CRISPR-associated protein Cas8c/Csd1</fullName>
    </recommendedName>
</protein>
<feature type="compositionally biased region" description="Basic and acidic residues" evidence="1">
    <location>
        <begin position="631"/>
        <end position="641"/>
    </location>
</feature>
<evidence type="ECO:0000256" key="1">
    <source>
        <dbReference type="SAM" id="MobiDB-lite"/>
    </source>
</evidence>
<sequence>MYLVNKFVDYYDQLDANGEVGLRDSEETDNYSVLPIFSVFRKTGVEFVINTEGELQKIILSLKKIPYLGDANEFVRSGTNAPPYILYDSFKYLAEEKIKHRLQAFESWSEIEPLPESVTAIKCFYEKYFIEPDDKAIQQFETVIAQLIKTEQLQNDEKLFPDFPLQSEKGSFNDKVTNWFTEVMSKTKEKNLNYRINVEHRTEVWRCEDTYQSFATYKKNLFTQSDGTVSALTGKKIQYLAKKSITNIEKSKLFSTTNFVDKHTKGNFREQLYQFDAVEEMKFAAILDWLQENRSFIKTNDGGILGWRDDLSTKEDNEFTYFQNAINGKRQVMSDEVTLSGFNVLFYSIPDNGRMFVTNHLYIDGSKFHGTVTDWQRKTLWVNKRNEAVSFFERGHKAVLDLVFAKKGVLVNSSEQKKRARFANELIKHKLENRAIPTLLVKELEQNILDNAAKKKPSTDKQSYDEQLWLYCAIINKNDYEGEYELNFTLQNRSRDFLFGALLANAHSFEQSVAYAREKKGNVKEEDEVESSVKVTFAHKRMKMMKNRPIDTWLTIYERLIRVYKKEKSLHFFEANVAEILAHMPDDGFSNVPLKQEYLLGYSLQLHDIKLKRSRNKQEKNATVQEPQANDDLHSDVLLED</sequence>
<dbReference type="Proteomes" id="UP000093482">
    <property type="component" value="Unassembled WGS sequence"/>
</dbReference>
<name>A0A1C0YV07_9BACL</name>
<evidence type="ECO:0000313" key="3">
    <source>
        <dbReference type="Proteomes" id="UP000093482"/>
    </source>
</evidence>
<proteinExistence type="predicted"/>
<feature type="region of interest" description="Disordered" evidence="1">
    <location>
        <begin position="617"/>
        <end position="641"/>
    </location>
</feature>
<evidence type="ECO:0008006" key="4">
    <source>
        <dbReference type="Google" id="ProtNLM"/>
    </source>
</evidence>
<organism evidence="2 3">
    <name type="scientific">Caryophanon latum</name>
    <dbReference type="NCBI Taxonomy" id="33977"/>
    <lineage>
        <taxon>Bacteria</taxon>
        <taxon>Bacillati</taxon>
        <taxon>Bacillota</taxon>
        <taxon>Bacilli</taxon>
        <taxon>Bacillales</taxon>
        <taxon>Caryophanaceae</taxon>
        <taxon>Caryophanon</taxon>
    </lineage>
</organism>
<reference evidence="2 3" key="1">
    <citation type="submission" date="2016-07" db="EMBL/GenBank/DDBJ databases">
        <title>Caryophanon latum genome sequencing.</title>
        <authorList>
            <person name="Verma A."/>
            <person name="Pal Y."/>
            <person name="Krishnamurthi S."/>
        </authorList>
    </citation>
    <scope>NUCLEOTIDE SEQUENCE [LARGE SCALE GENOMIC DNA]</scope>
    <source>
        <strain evidence="2 3">DSM 14151</strain>
    </source>
</reference>
<keyword evidence="3" id="KW-1185">Reference proteome</keyword>
<comment type="caution">
    <text evidence="2">The sequence shown here is derived from an EMBL/GenBank/DDBJ whole genome shotgun (WGS) entry which is preliminary data.</text>
</comment>
<evidence type="ECO:0000313" key="2">
    <source>
        <dbReference type="EMBL" id="OCS90992.1"/>
    </source>
</evidence>
<gene>
    <name evidence="2" type="ORF">A6K76_10500</name>
</gene>
<dbReference type="AlphaFoldDB" id="A0A1C0YV07"/>
<dbReference type="RefSeq" id="WP_066463974.1">
    <property type="nucleotide sequence ID" value="NZ_MATO01000032.1"/>
</dbReference>
<dbReference type="EMBL" id="MATO01000032">
    <property type="protein sequence ID" value="OCS90992.1"/>
    <property type="molecule type" value="Genomic_DNA"/>
</dbReference>
<accession>A0A1C0YV07</accession>